<reference evidence="2 3" key="1">
    <citation type="submission" date="2018-03" db="EMBL/GenBank/DDBJ databases">
        <title>Whole genome sequencing of Histamine producing bacteria.</title>
        <authorList>
            <person name="Butler K."/>
        </authorList>
    </citation>
    <scope>NUCLEOTIDE SEQUENCE [LARGE SCALE GENOMIC DNA]</scope>
    <source>
        <strain evidence="2 3">ATCC 19614</strain>
    </source>
</reference>
<dbReference type="CDD" id="cd04301">
    <property type="entry name" value="NAT_SF"/>
    <property type="match status" value="1"/>
</dbReference>
<dbReference type="Pfam" id="PF13673">
    <property type="entry name" value="Acetyltransf_10"/>
    <property type="match status" value="1"/>
</dbReference>
<dbReference type="InterPro" id="IPR016181">
    <property type="entry name" value="Acyl_CoA_acyltransferase"/>
</dbReference>
<feature type="domain" description="N-acetyltransferase" evidence="1">
    <location>
        <begin position="1"/>
        <end position="79"/>
    </location>
</feature>
<evidence type="ECO:0000313" key="2">
    <source>
        <dbReference type="EMBL" id="PSV48298.1"/>
    </source>
</evidence>
<organism evidence="2 3">
    <name type="scientific">Photobacterium indicum</name>
    <dbReference type="NCBI Taxonomy" id="81447"/>
    <lineage>
        <taxon>Bacteria</taxon>
        <taxon>Pseudomonadati</taxon>
        <taxon>Pseudomonadota</taxon>
        <taxon>Gammaproteobacteria</taxon>
        <taxon>Vibrionales</taxon>
        <taxon>Vibrionaceae</taxon>
        <taxon>Photobacterium</taxon>
    </lineage>
</organism>
<dbReference type="InterPro" id="IPR000182">
    <property type="entry name" value="GNAT_dom"/>
</dbReference>
<dbReference type="Proteomes" id="UP000241803">
    <property type="component" value="Unassembled WGS sequence"/>
</dbReference>
<dbReference type="PROSITE" id="PS51186">
    <property type="entry name" value="GNAT"/>
    <property type="match status" value="1"/>
</dbReference>
<name>A0A2T3LAE8_9GAMM</name>
<dbReference type="SUPFAM" id="SSF55729">
    <property type="entry name" value="Acyl-CoA N-acyltransferases (Nat)"/>
    <property type="match status" value="1"/>
</dbReference>
<protein>
    <recommendedName>
        <fullName evidence="1">N-acetyltransferase domain-containing protein</fullName>
    </recommendedName>
</protein>
<dbReference type="GO" id="GO:0016747">
    <property type="term" value="F:acyltransferase activity, transferring groups other than amino-acyl groups"/>
    <property type="evidence" value="ECO:0007669"/>
    <property type="project" value="InterPro"/>
</dbReference>
<comment type="caution">
    <text evidence="2">The sequence shown here is derived from an EMBL/GenBank/DDBJ whole genome shotgun (WGS) entry which is preliminary data.</text>
</comment>
<evidence type="ECO:0000259" key="1">
    <source>
        <dbReference type="PROSITE" id="PS51186"/>
    </source>
</evidence>
<dbReference type="Gene3D" id="3.40.630.30">
    <property type="match status" value="1"/>
</dbReference>
<gene>
    <name evidence="2" type="ORF">C9J47_07160</name>
</gene>
<proteinExistence type="predicted"/>
<accession>A0A2T3LAE8</accession>
<evidence type="ECO:0000313" key="3">
    <source>
        <dbReference type="Proteomes" id="UP000241803"/>
    </source>
</evidence>
<dbReference type="AlphaFoldDB" id="A0A2T3LAE8"/>
<dbReference type="EMBL" id="PYOC01000002">
    <property type="protein sequence ID" value="PSV48298.1"/>
    <property type="molecule type" value="Genomic_DNA"/>
</dbReference>
<keyword evidence="3" id="KW-1185">Reference proteome</keyword>
<sequence length="86" mass="9939">MDGDKARLRKFATLLEFQNNGIGTKVIKHIISELKDSSVDYFWCDARTSALGFYEKLGLQKQGIEFKKSGVLYYKMAVQWNLEKQT</sequence>